<evidence type="ECO:0000256" key="4">
    <source>
        <dbReference type="ARBA" id="ARBA00023157"/>
    </source>
</evidence>
<dbReference type="InterPro" id="IPR009030">
    <property type="entry name" value="Growth_fac_rcpt_cys_sf"/>
</dbReference>
<keyword evidence="4" id="KW-1015">Disulfide bond</keyword>
<keyword evidence="3" id="KW-0677">Repeat</keyword>
<dbReference type="Gene3D" id="2.120.10.30">
    <property type="entry name" value="TolB, C-terminal domain"/>
    <property type="match status" value="1"/>
</dbReference>
<feature type="domain" description="EGF-like" evidence="9">
    <location>
        <begin position="152"/>
        <end position="167"/>
    </location>
</feature>
<reference evidence="10 11" key="1">
    <citation type="submission" date="2024-07" db="EMBL/GenBank/DDBJ databases">
        <title>Chromosome-level genome assembly of the water stick insect Ranatra chinensis (Heteroptera: Nepidae).</title>
        <authorList>
            <person name="Liu X."/>
        </authorList>
    </citation>
    <scope>NUCLEOTIDE SEQUENCE [LARGE SCALE GENOMIC DNA]</scope>
    <source>
        <strain evidence="10">Cailab_2021Rc</strain>
        <tissue evidence="10">Muscle</tissue>
    </source>
</reference>
<evidence type="ECO:0000313" key="11">
    <source>
        <dbReference type="Proteomes" id="UP001558652"/>
    </source>
</evidence>
<evidence type="ECO:0000256" key="2">
    <source>
        <dbReference type="ARBA" id="ARBA00022729"/>
    </source>
</evidence>
<keyword evidence="8" id="KW-1133">Transmembrane helix</keyword>
<keyword evidence="8" id="KW-0812">Transmembrane</keyword>
<keyword evidence="5" id="KW-0325">Glycoprotein</keyword>
<dbReference type="InterPro" id="IPR000742">
    <property type="entry name" value="EGF"/>
</dbReference>
<dbReference type="SMART" id="SM00181">
    <property type="entry name" value="EGF"/>
    <property type="match status" value="3"/>
</dbReference>
<dbReference type="Pfam" id="PF00058">
    <property type="entry name" value="Ldl_recept_b"/>
    <property type="match status" value="2"/>
</dbReference>
<dbReference type="InterPro" id="IPR018097">
    <property type="entry name" value="EGF_Ca-bd_CS"/>
</dbReference>
<dbReference type="PANTHER" id="PTHR46513:SF41">
    <property type="entry name" value="LOW-DENSITY LIPOPROTEIN RECEPTOR-RELATED PROTEIN"/>
    <property type="match status" value="1"/>
</dbReference>
<dbReference type="PROSITE" id="PS51120">
    <property type="entry name" value="LDLRB"/>
    <property type="match status" value="1"/>
</dbReference>
<keyword evidence="11" id="KW-1185">Reference proteome</keyword>
<dbReference type="Gene3D" id="2.10.25.10">
    <property type="entry name" value="Laminin"/>
    <property type="match status" value="2"/>
</dbReference>
<keyword evidence="1" id="KW-0245">EGF-like domain</keyword>
<dbReference type="PROSITE" id="PS01186">
    <property type="entry name" value="EGF_2"/>
    <property type="match status" value="1"/>
</dbReference>
<dbReference type="PROSITE" id="PS00010">
    <property type="entry name" value="ASX_HYDROXYL"/>
    <property type="match status" value="1"/>
</dbReference>
<evidence type="ECO:0000256" key="3">
    <source>
        <dbReference type="ARBA" id="ARBA00022737"/>
    </source>
</evidence>
<dbReference type="Pfam" id="PF07645">
    <property type="entry name" value="EGF_CA"/>
    <property type="match status" value="2"/>
</dbReference>
<dbReference type="InterPro" id="IPR050778">
    <property type="entry name" value="Cueball_EGF_LRP_Nidogen"/>
</dbReference>
<dbReference type="InterPro" id="IPR001881">
    <property type="entry name" value="EGF-like_Ca-bd_dom"/>
</dbReference>
<dbReference type="InterPro" id="IPR000152">
    <property type="entry name" value="EGF-type_Asp/Asn_hydroxyl_site"/>
</dbReference>
<dbReference type="Proteomes" id="UP001558652">
    <property type="component" value="Unassembled WGS sequence"/>
</dbReference>
<organism evidence="10 11">
    <name type="scientific">Ranatra chinensis</name>
    <dbReference type="NCBI Taxonomy" id="642074"/>
    <lineage>
        <taxon>Eukaryota</taxon>
        <taxon>Metazoa</taxon>
        <taxon>Ecdysozoa</taxon>
        <taxon>Arthropoda</taxon>
        <taxon>Hexapoda</taxon>
        <taxon>Insecta</taxon>
        <taxon>Pterygota</taxon>
        <taxon>Neoptera</taxon>
        <taxon>Paraneoptera</taxon>
        <taxon>Hemiptera</taxon>
        <taxon>Heteroptera</taxon>
        <taxon>Panheteroptera</taxon>
        <taxon>Nepomorpha</taxon>
        <taxon>Nepidae</taxon>
        <taxon>Ranatrinae</taxon>
        <taxon>Ranatra</taxon>
    </lineage>
</organism>
<sequence>MRGNISRSRDSHHGGAPDQATSIHYIDSRGTDIDSGRGNRLCSNVRKEGGPVMSPSTVGLVLLLFVGVYAAINECELMKPCDHICHDLLDGYECSCKEGYRIESKEGHGNGSSVPHRCVDIDECWDDAEGSDRGPVYPCSQRCINTQGSYRCECIQGYELHHGGKLCEPNWGDTSYTIYPSKDRIRATSPGTRTRDIIKNLTNAVAFDFDLKGECFYWSDVAASGSSIERVCFNSSARTYQTLHSTALKNPNDLAVDWVGRNLYWCDKTLATIEVSKLDGRYRKVLVHKGLAEPRAIVLHPGKGSVEVDTLQSTMYMYWVDGGEHPHIGRAGMDGTDRRVIATSEQPYGLTIDFPADKILWVDTKDRTIYVANLDGTNKRDLVGIGKNSLLGSLIDVSAIDIIGDEIYLAEPGTISGCSKIRAGSCATIDWTRNRPTDIRAYHPSKQTQMENNPCEDNGGCAALCLLRPGGHTCACPQDLTPSQVDPQQCTAN</sequence>
<evidence type="ECO:0000256" key="5">
    <source>
        <dbReference type="ARBA" id="ARBA00023180"/>
    </source>
</evidence>
<evidence type="ECO:0000256" key="7">
    <source>
        <dbReference type="SAM" id="MobiDB-lite"/>
    </source>
</evidence>
<dbReference type="InterPro" id="IPR049883">
    <property type="entry name" value="NOTCH1_EGF-like"/>
</dbReference>
<proteinExistence type="predicted"/>
<dbReference type="PROSITE" id="PS01187">
    <property type="entry name" value="EGF_CA"/>
    <property type="match status" value="1"/>
</dbReference>
<gene>
    <name evidence="10" type="ORF">AAG570_007285</name>
</gene>
<accession>A0ABD0XVF8</accession>
<name>A0ABD0XVF8_9HEMI</name>
<evidence type="ECO:0000256" key="1">
    <source>
        <dbReference type="ARBA" id="ARBA00022536"/>
    </source>
</evidence>
<dbReference type="PANTHER" id="PTHR46513">
    <property type="entry name" value="VITELLOGENIN RECEPTOR-LIKE PROTEIN-RELATED-RELATED"/>
    <property type="match status" value="1"/>
</dbReference>
<keyword evidence="2" id="KW-0732">Signal</keyword>
<dbReference type="InterPro" id="IPR000033">
    <property type="entry name" value="LDLR_classB_rpt"/>
</dbReference>
<feature type="region of interest" description="Disordered" evidence="7">
    <location>
        <begin position="1"/>
        <end position="32"/>
    </location>
</feature>
<dbReference type="InterPro" id="IPR011042">
    <property type="entry name" value="6-blade_b-propeller_TolB-like"/>
</dbReference>
<dbReference type="AlphaFoldDB" id="A0ABD0XVF8"/>
<evidence type="ECO:0000256" key="6">
    <source>
        <dbReference type="PROSITE-ProRule" id="PRU00461"/>
    </source>
</evidence>
<dbReference type="SMART" id="SM00135">
    <property type="entry name" value="LY"/>
    <property type="match status" value="4"/>
</dbReference>
<keyword evidence="8" id="KW-0472">Membrane</keyword>
<protein>
    <recommendedName>
        <fullName evidence="9">EGF-like domain-containing protein</fullName>
    </recommendedName>
</protein>
<dbReference type="SMART" id="SM00179">
    <property type="entry name" value="EGF_CA"/>
    <property type="match status" value="3"/>
</dbReference>
<dbReference type="CDD" id="cd00054">
    <property type="entry name" value="EGF_CA"/>
    <property type="match status" value="2"/>
</dbReference>
<feature type="transmembrane region" description="Helical" evidence="8">
    <location>
        <begin position="52"/>
        <end position="72"/>
    </location>
</feature>
<dbReference type="SUPFAM" id="SSF57184">
    <property type="entry name" value="Growth factor receptor domain"/>
    <property type="match status" value="1"/>
</dbReference>
<evidence type="ECO:0000256" key="8">
    <source>
        <dbReference type="SAM" id="Phobius"/>
    </source>
</evidence>
<evidence type="ECO:0000313" key="10">
    <source>
        <dbReference type="EMBL" id="KAL1115254.1"/>
    </source>
</evidence>
<dbReference type="FunFam" id="2.120.10.30:FF:000241">
    <property type="entry name" value="Low-density lipoprotein receptor-related protein 6"/>
    <property type="match status" value="1"/>
</dbReference>
<comment type="caution">
    <text evidence="10">The sequence shown here is derived from an EMBL/GenBank/DDBJ whole genome shotgun (WGS) entry which is preliminary data.</text>
</comment>
<evidence type="ECO:0000259" key="9">
    <source>
        <dbReference type="PROSITE" id="PS01186"/>
    </source>
</evidence>
<dbReference type="SUPFAM" id="SSF63825">
    <property type="entry name" value="YWTD domain"/>
    <property type="match status" value="1"/>
</dbReference>
<feature type="repeat" description="LDL-receptor class B" evidence="6">
    <location>
        <begin position="261"/>
        <end position="303"/>
    </location>
</feature>
<dbReference type="EMBL" id="JBFDAA010000020">
    <property type="protein sequence ID" value="KAL1115254.1"/>
    <property type="molecule type" value="Genomic_DNA"/>
</dbReference>